<dbReference type="FunFam" id="3.20.20.80:FF:000064">
    <property type="entry name" value="Oligo-1,6-glucosidase"/>
    <property type="match status" value="2"/>
</dbReference>
<comment type="similarity">
    <text evidence="1">Belongs to the glycosyl hydrolase 13 family.</text>
</comment>
<evidence type="ECO:0000256" key="3">
    <source>
        <dbReference type="ARBA" id="ARBA00023180"/>
    </source>
</evidence>
<dbReference type="Proteomes" id="UP001596481">
    <property type="component" value="Unassembled WGS sequence"/>
</dbReference>
<dbReference type="PANTHER" id="PTHR10357">
    <property type="entry name" value="ALPHA-AMYLASE FAMILY MEMBER"/>
    <property type="match status" value="1"/>
</dbReference>
<dbReference type="InterPro" id="IPR032091">
    <property type="entry name" value="Malt_amylase-like_C"/>
</dbReference>
<evidence type="ECO:0000256" key="2">
    <source>
        <dbReference type="ARBA" id="ARBA00022801"/>
    </source>
</evidence>
<dbReference type="Gene3D" id="3.20.20.80">
    <property type="entry name" value="Glycosidases"/>
    <property type="match status" value="1"/>
</dbReference>
<dbReference type="Gene3D" id="3.90.400.10">
    <property type="entry name" value="Oligo-1,6-glucosidase, Domain 2"/>
    <property type="match status" value="1"/>
</dbReference>
<dbReference type="InterPro" id="IPR017853">
    <property type="entry name" value="GH"/>
</dbReference>
<dbReference type="PANTHER" id="PTHR10357:SF184">
    <property type="entry name" value="OLIGO-1,6-GLUCOSIDASE 1"/>
    <property type="match status" value="1"/>
</dbReference>
<evidence type="ECO:0000313" key="6">
    <source>
        <dbReference type="EMBL" id="MFC7203896.1"/>
    </source>
</evidence>
<comment type="caution">
    <text evidence="6">The sequence shown here is derived from an EMBL/GenBank/DDBJ whole genome shotgun (WGS) entry which is preliminary data.</text>
</comment>
<dbReference type="NCBIfam" id="NF008183">
    <property type="entry name" value="PRK10933.1"/>
    <property type="match status" value="1"/>
</dbReference>
<dbReference type="AlphaFoldDB" id="A0ABD5ZFA6"/>
<accession>A0ABD5ZFA6</accession>
<dbReference type="GO" id="GO:0016052">
    <property type="term" value="P:carbohydrate catabolic process"/>
    <property type="evidence" value="ECO:0007669"/>
    <property type="project" value="UniProtKB-ARBA"/>
</dbReference>
<dbReference type="Gene3D" id="2.60.40.1180">
    <property type="entry name" value="Golgi alpha-mannosidase II"/>
    <property type="match status" value="1"/>
</dbReference>
<feature type="domain" description="Glycosyl hydrolase family 13 catalytic" evidence="5">
    <location>
        <begin position="24"/>
        <end position="450"/>
    </location>
</feature>
<evidence type="ECO:0000256" key="4">
    <source>
        <dbReference type="ARBA" id="ARBA00023295"/>
    </source>
</evidence>
<evidence type="ECO:0000259" key="5">
    <source>
        <dbReference type="SMART" id="SM00642"/>
    </source>
</evidence>
<evidence type="ECO:0000256" key="1">
    <source>
        <dbReference type="ARBA" id="ARBA00008061"/>
    </source>
</evidence>
<dbReference type="SUPFAM" id="SSF51011">
    <property type="entry name" value="Glycosyl hydrolase domain"/>
    <property type="match status" value="1"/>
</dbReference>
<proteinExistence type="inferred from homology"/>
<dbReference type="FunFam" id="2.60.40.1180:FF:000007">
    <property type="entry name" value="Sucrose isomerase"/>
    <property type="match status" value="1"/>
</dbReference>
<reference evidence="6 7" key="1">
    <citation type="journal article" date="2019" name="Int. J. Syst. Evol. Microbiol.">
        <title>The Global Catalogue of Microorganisms (GCM) 10K type strain sequencing project: providing services to taxonomists for standard genome sequencing and annotation.</title>
        <authorList>
            <consortium name="The Broad Institute Genomics Platform"/>
            <consortium name="The Broad Institute Genome Sequencing Center for Infectious Disease"/>
            <person name="Wu L."/>
            <person name="Ma J."/>
        </authorList>
    </citation>
    <scope>NUCLEOTIDE SEQUENCE [LARGE SCALE GENOMIC DNA]</scope>
    <source>
        <strain evidence="6 7">DSM 29988</strain>
    </source>
</reference>
<protein>
    <submittedName>
        <fullName evidence="6">Alpha-glucosidase</fullName>
    </submittedName>
</protein>
<sequence>MAPHSTGSPEAPDERWWKEAVAYQIYPRSFNDSDGDGIGDIPGITERVEYLDALGIDVVWLCPVYASPQADNGYDISDYRSIAAEFGTMDDWDALLEALHAHDMRLLMDLVVNHTSDEHEWFQRSRRRDGAYEDYYYWRDGGEDEHGDPTPPNNWGSFMGGSAWTYDELRGQWYLHLYDEKQPDLNWRNPEVRDEIASLVEWWLEKGIDGFRLDAINVISKPEGLPDGSGDTHPTGVELFSHGPRAHDYLRELYDRTFADYDVVTVGEMGETTVDIASEYMGGDGVGLDMLFHFEHMDVDVGPRGRWDPEGWGDWSLPEFKRIMSRWQTQLEAGWNAQYLGNHDQPRIVSRFGDVAERSSAAQQTSSVDDERYRIESAKLLATFLLTTHGTPFIYQGEEIGMTNATFETFDELDDPMMIGAVEDYVAAGKADSPEELRDFWNFQSRDHARTPMQWSNDEHAGFTDGEPWFAVNENYRDINVEAARSDEQSIWHHYRRLIDLRHDEVALVYGEYELLLPDHEQVYAYTRTLDESQILVVLNWSDEPATVDFGHTDGDLDVSDLRVRLSNYDETPSTPGERPLRPFEAVVYRN</sequence>
<dbReference type="CDD" id="cd11333">
    <property type="entry name" value="AmyAc_SI_OligoGlu_DGase"/>
    <property type="match status" value="1"/>
</dbReference>
<keyword evidence="7" id="KW-1185">Reference proteome</keyword>
<evidence type="ECO:0000313" key="7">
    <source>
        <dbReference type="Proteomes" id="UP001596481"/>
    </source>
</evidence>
<dbReference type="InterPro" id="IPR045857">
    <property type="entry name" value="O16G_dom_2"/>
</dbReference>
<dbReference type="InterPro" id="IPR013780">
    <property type="entry name" value="Glyco_hydro_b"/>
</dbReference>
<keyword evidence="2" id="KW-0378">Hydrolase</keyword>
<dbReference type="SUPFAM" id="SSF51445">
    <property type="entry name" value="(Trans)glycosidases"/>
    <property type="match status" value="1"/>
</dbReference>
<dbReference type="EMBL" id="JBHTAA010000005">
    <property type="protein sequence ID" value="MFC7203896.1"/>
    <property type="molecule type" value="Genomic_DNA"/>
</dbReference>
<dbReference type="RefSeq" id="WP_390223230.1">
    <property type="nucleotide sequence ID" value="NZ_JBHTAA010000005.1"/>
</dbReference>
<name>A0ABD5ZFA6_9EURY</name>
<keyword evidence="4" id="KW-0326">Glycosidase</keyword>
<dbReference type="Pfam" id="PF00128">
    <property type="entry name" value="Alpha-amylase"/>
    <property type="match status" value="1"/>
</dbReference>
<organism evidence="6 7">
    <name type="scientific">Haloferax namakaokahaiae</name>
    <dbReference type="NCBI Taxonomy" id="1748331"/>
    <lineage>
        <taxon>Archaea</taxon>
        <taxon>Methanobacteriati</taxon>
        <taxon>Methanobacteriota</taxon>
        <taxon>Stenosarchaea group</taxon>
        <taxon>Halobacteria</taxon>
        <taxon>Halobacteriales</taxon>
        <taxon>Haloferacaceae</taxon>
        <taxon>Haloferax</taxon>
    </lineage>
</organism>
<dbReference type="FunFam" id="3.90.400.10:FF:000001">
    <property type="entry name" value="Maltase A3, isoform A"/>
    <property type="match status" value="1"/>
</dbReference>
<dbReference type="InterPro" id="IPR006047">
    <property type="entry name" value="GH13_cat_dom"/>
</dbReference>
<dbReference type="SMART" id="SM00642">
    <property type="entry name" value="Aamy"/>
    <property type="match status" value="1"/>
</dbReference>
<keyword evidence="3" id="KW-0325">Glycoprotein</keyword>
<dbReference type="GO" id="GO:0004553">
    <property type="term" value="F:hydrolase activity, hydrolyzing O-glycosyl compounds"/>
    <property type="evidence" value="ECO:0007669"/>
    <property type="project" value="UniProtKB-ARBA"/>
</dbReference>
<gene>
    <name evidence="6" type="ORF">ACFQJC_10235</name>
</gene>
<dbReference type="Pfam" id="PF16657">
    <property type="entry name" value="Malt_amylase_C"/>
    <property type="match status" value="1"/>
</dbReference>